<keyword evidence="5" id="KW-1185">Reference proteome</keyword>
<evidence type="ECO:0000256" key="2">
    <source>
        <dbReference type="ARBA" id="ARBA00022833"/>
    </source>
</evidence>
<comment type="caution">
    <text evidence="4">The sequence shown here is derived from an EMBL/GenBank/DDBJ whole genome shotgun (WGS) entry which is preliminary data.</text>
</comment>
<dbReference type="PANTHER" id="PTHR46771">
    <property type="entry name" value="DETERIN"/>
    <property type="match status" value="1"/>
</dbReference>
<feature type="compositionally biased region" description="Polar residues" evidence="3">
    <location>
        <begin position="340"/>
        <end position="355"/>
    </location>
</feature>
<dbReference type="Gene3D" id="1.10.1170.10">
    <property type="entry name" value="Inhibitor Of Apoptosis Protein (2mihbC-IAP-1), Chain A"/>
    <property type="match status" value="2"/>
</dbReference>
<feature type="compositionally biased region" description="Basic residues" evidence="3">
    <location>
        <begin position="358"/>
        <end position="369"/>
    </location>
</feature>
<dbReference type="PROSITE" id="PS50143">
    <property type="entry name" value="BIR_REPEAT_2"/>
    <property type="match status" value="2"/>
</dbReference>
<evidence type="ECO:0000313" key="5">
    <source>
        <dbReference type="Proteomes" id="UP000799429"/>
    </source>
</evidence>
<feature type="compositionally biased region" description="Basic residues" evidence="3">
    <location>
        <begin position="216"/>
        <end position="227"/>
    </location>
</feature>
<accession>A0A9P4VNV0</accession>
<dbReference type="Proteomes" id="UP000799429">
    <property type="component" value="Unassembled WGS sequence"/>
</dbReference>
<evidence type="ECO:0000256" key="3">
    <source>
        <dbReference type="SAM" id="MobiDB-lite"/>
    </source>
</evidence>
<dbReference type="OrthoDB" id="2196114at2759"/>
<feature type="compositionally biased region" description="Basic and acidic residues" evidence="3">
    <location>
        <begin position="392"/>
        <end position="403"/>
    </location>
</feature>
<feature type="region of interest" description="Disordered" evidence="3">
    <location>
        <begin position="216"/>
        <end position="247"/>
    </location>
</feature>
<organism evidence="4 5">
    <name type="scientific">Patellaria atrata CBS 101060</name>
    <dbReference type="NCBI Taxonomy" id="1346257"/>
    <lineage>
        <taxon>Eukaryota</taxon>
        <taxon>Fungi</taxon>
        <taxon>Dikarya</taxon>
        <taxon>Ascomycota</taxon>
        <taxon>Pezizomycotina</taxon>
        <taxon>Dothideomycetes</taxon>
        <taxon>Dothideomycetes incertae sedis</taxon>
        <taxon>Patellariales</taxon>
        <taxon>Patellariaceae</taxon>
        <taxon>Patellaria</taxon>
    </lineage>
</organism>
<name>A0A9P4VNV0_9PEZI</name>
<reference evidence="4" key="1">
    <citation type="journal article" date="2020" name="Stud. Mycol.">
        <title>101 Dothideomycetes genomes: a test case for predicting lifestyles and emergence of pathogens.</title>
        <authorList>
            <person name="Haridas S."/>
            <person name="Albert R."/>
            <person name="Binder M."/>
            <person name="Bloem J."/>
            <person name="Labutti K."/>
            <person name="Salamov A."/>
            <person name="Andreopoulos B."/>
            <person name="Baker S."/>
            <person name="Barry K."/>
            <person name="Bills G."/>
            <person name="Bluhm B."/>
            <person name="Cannon C."/>
            <person name="Castanera R."/>
            <person name="Culley D."/>
            <person name="Daum C."/>
            <person name="Ezra D."/>
            <person name="Gonzalez J."/>
            <person name="Henrissat B."/>
            <person name="Kuo A."/>
            <person name="Liang C."/>
            <person name="Lipzen A."/>
            <person name="Lutzoni F."/>
            <person name="Magnuson J."/>
            <person name="Mondo S."/>
            <person name="Nolan M."/>
            <person name="Ohm R."/>
            <person name="Pangilinan J."/>
            <person name="Park H.-J."/>
            <person name="Ramirez L."/>
            <person name="Alfaro M."/>
            <person name="Sun H."/>
            <person name="Tritt A."/>
            <person name="Yoshinaga Y."/>
            <person name="Zwiers L.-H."/>
            <person name="Turgeon B."/>
            <person name="Goodwin S."/>
            <person name="Spatafora J."/>
            <person name="Crous P."/>
            <person name="Grigoriev I."/>
        </authorList>
    </citation>
    <scope>NUCLEOTIDE SEQUENCE</scope>
    <source>
        <strain evidence="4">CBS 101060</strain>
    </source>
</reference>
<evidence type="ECO:0000256" key="1">
    <source>
        <dbReference type="ARBA" id="ARBA00022723"/>
    </source>
</evidence>
<gene>
    <name evidence="4" type="ORF">M501DRAFT_1030427</name>
</gene>
<proteinExistence type="predicted"/>
<keyword evidence="1" id="KW-0479">Metal-binding</keyword>
<feature type="compositionally biased region" description="Pro residues" evidence="3">
    <location>
        <begin position="651"/>
        <end position="662"/>
    </location>
</feature>
<feature type="region of interest" description="Disordered" evidence="3">
    <location>
        <begin position="271"/>
        <end position="310"/>
    </location>
</feature>
<dbReference type="AlphaFoldDB" id="A0A9P4VNV0"/>
<dbReference type="PANTHER" id="PTHR46771:SF5">
    <property type="entry name" value="DETERIN"/>
    <property type="match status" value="1"/>
</dbReference>
<feature type="compositionally biased region" description="Basic residues" evidence="3">
    <location>
        <begin position="24"/>
        <end position="35"/>
    </location>
</feature>
<dbReference type="Pfam" id="PF00653">
    <property type="entry name" value="BIR"/>
    <property type="match status" value="2"/>
</dbReference>
<feature type="region of interest" description="Disordered" evidence="3">
    <location>
        <begin position="22"/>
        <end position="45"/>
    </location>
</feature>
<sequence length="768" mass="84102">MKLPEGVNTLIGRLATFQEPVQLPKRRASSTKKKTPSTVSWPHKTPTPEELALAGFFYRPDATSNDNVMCFHCQRKLDGWELGDNAAFEHLAHSPDCSWALVSCIRARVEDMKRVEEDPMSERMVDARTATFGDLWPHENKKGWKCKIQKMVEAGWCFDPSPEFEDGVTCMYCNLSLDGWEPKDNPCCSNYIRDEHYKRSPDCCFFTLVEENKAARKPAAKKGRGSKASRTSRLSTQSTFSEAPSLMSLGGDLPVGLDDSVMTIATVATTTSKAGKGRKAPAKSKAAPKTGKKGTQSKKTTATNTDSIIIDREPLDGTAIEIEYPLAPPPKRLTRRNSNLETSQLENTSILQSTPPRKATRSKKAKVAPKPRLSEDQSQLQSELTDALNRASDSHRIEDERPVRTTRGTKRTSDGLPKVDSSVMVLEDAPTSFIAPVVKPKRTRKGAKKMDEPSELESFQVQIQEEPLPTAKPTRAKRNVKVTDEPSEIIPSQSYEAADEASQPKRAKRTRKAAGDRSELRSSQSIHVTQTLIEPDPEPKTTATANTKKSKNASKKVIEDSLILPDTETMDLDAFPAPPSLHATPARNLPPSTSPQEQPSPAPNPPSPSPIHIAAKEPTRSPPSSPQSSNAENQPPSHPQRTPRVHFPTTTPTPSPSKPPLAPGALTSTTPWNPIDIHTIFLGSPPTNNKDKENENPIPSLTALSLSAAIEKVSATMTEEEKNMNVAQWIAYQALKGEEALRVECEGLVGGFEAEGRRALVCLGGLRV</sequence>
<keyword evidence="2" id="KW-0862">Zinc</keyword>
<dbReference type="InterPro" id="IPR001370">
    <property type="entry name" value="BIR_rpt"/>
</dbReference>
<dbReference type="SUPFAM" id="SSF57924">
    <property type="entry name" value="Inhibitor of apoptosis (IAP) repeat"/>
    <property type="match status" value="2"/>
</dbReference>
<dbReference type="SMART" id="SM00238">
    <property type="entry name" value="BIR"/>
    <property type="match status" value="2"/>
</dbReference>
<feature type="region of interest" description="Disordered" evidence="3">
    <location>
        <begin position="464"/>
        <end position="672"/>
    </location>
</feature>
<dbReference type="CDD" id="cd00022">
    <property type="entry name" value="BIR"/>
    <property type="match status" value="2"/>
</dbReference>
<protein>
    <submittedName>
        <fullName evidence="4">BIR-domain-containing protein</fullName>
    </submittedName>
</protein>
<dbReference type="GO" id="GO:0046872">
    <property type="term" value="F:metal ion binding"/>
    <property type="evidence" value="ECO:0007669"/>
    <property type="project" value="UniProtKB-KW"/>
</dbReference>
<feature type="compositionally biased region" description="Polar residues" evidence="3">
    <location>
        <begin position="521"/>
        <end position="532"/>
    </location>
</feature>
<dbReference type="EMBL" id="MU006093">
    <property type="protein sequence ID" value="KAF2840176.1"/>
    <property type="molecule type" value="Genomic_DNA"/>
</dbReference>
<feature type="compositionally biased region" description="Polar residues" evidence="3">
    <location>
        <begin position="231"/>
        <end position="242"/>
    </location>
</feature>
<dbReference type="InterPro" id="IPR051190">
    <property type="entry name" value="Baculoviral_IAP"/>
</dbReference>
<evidence type="ECO:0000313" key="4">
    <source>
        <dbReference type="EMBL" id="KAF2840176.1"/>
    </source>
</evidence>
<feature type="compositionally biased region" description="Pro residues" evidence="3">
    <location>
        <begin position="598"/>
        <end position="609"/>
    </location>
</feature>
<feature type="region of interest" description="Disordered" evidence="3">
    <location>
        <begin position="340"/>
        <end position="417"/>
    </location>
</feature>
<feature type="compositionally biased region" description="Low complexity" evidence="3">
    <location>
        <begin position="626"/>
        <end position="635"/>
    </location>
</feature>